<keyword evidence="8 10" id="KW-0472">Membrane</keyword>
<keyword evidence="6 10" id="KW-0812">Transmembrane</keyword>
<feature type="transmembrane region" description="Helical" evidence="10">
    <location>
        <begin position="18"/>
        <end position="36"/>
    </location>
</feature>
<sequence>MMDRLTTALHHMRGRQDLALILILLTAVLVMIIPMPTLMLDILIGLNITMTMVILMVAIYIDRPTSFSTFPAVILIATTFRLAISISTTRTILTEAEGGDIVQTFGLFVTGGNLVVGLVIILIITIVQFVVITKGAERVAEVAARFVLDALPGRQMSIDAELRAGDIDPSEARQRRRNLDKENQFFGAMDGAMKFVKGDAIAGLLIVVVNLIGGITIGALQKGMPLPQAVSTYSLLTIGDGLVAQIPALLLALCSGAIVTRVTTDQGADLGGDIAAELAGNQRSIGAAGVVVAAIGLVPGFPTVLFLVLGGALIWAAWFMPAVGAAAQKGAGRPRGSEAGEGAPGASSPETQPGERLVIALGSGAAARLDARAFAAARDGRLDAAWRALGVPFPRFGVEPAPELDPDAVRVDFDGVALFLDRVPAGVVALDGDPALLDAAGTARKPLPRGWRRAHAFWVAETEATRLVEAGMRPIPLADLLAHAGVEQLKAQAGSIIGFEQAHALFADLRTAQPRLAEQASNAVAMPKALEVMRRLASEQVPLAPAQGFFEALAEWGQREPDAAILAEHVRRALRRQICNALADANRMLAAYVVEPGLEQQLRESLRHTEAGVFLMMSSRLSNALLAQIETIATPEDPAASPPIVVTSVDLRRHLSHYLRSHDLTVPVLSFQEIAPEFTCQPVGTLTSEGPAEMKAVA</sequence>
<accession>A0AAU7JCK2</accession>
<gene>
    <name evidence="11" type="ORF">ABEG18_20060</name>
</gene>
<dbReference type="InterPro" id="IPR042194">
    <property type="entry name" value="FHIPEP_1"/>
</dbReference>
<keyword evidence="7 10" id="KW-1133">Transmembrane helix</keyword>
<comment type="subcellular location">
    <subcellularLocation>
        <location evidence="1">Cell inner membrane</location>
        <topology evidence="1">Multi-pass membrane protein</topology>
    </subcellularLocation>
</comment>
<keyword evidence="4" id="KW-1003">Cell membrane</keyword>
<feature type="transmembrane region" description="Helical" evidence="10">
    <location>
        <begin position="284"/>
        <end position="301"/>
    </location>
</feature>
<dbReference type="Pfam" id="PF00771">
    <property type="entry name" value="FHIPEP"/>
    <property type="match status" value="1"/>
</dbReference>
<feature type="region of interest" description="Disordered" evidence="9">
    <location>
        <begin position="330"/>
        <end position="353"/>
    </location>
</feature>
<evidence type="ECO:0000256" key="4">
    <source>
        <dbReference type="ARBA" id="ARBA00022475"/>
    </source>
</evidence>
<organism evidence="11">
    <name type="scientific">Alsobacter sp. KACC 23698</name>
    <dbReference type="NCBI Taxonomy" id="3149229"/>
    <lineage>
        <taxon>Bacteria</taxon>
        <taxon>Pseudomonadati</taxon>
        <taxon>Pseudomonadota</taxon>
        <taxon>Alphaproteobacteria</taxon>
        <taxon>Hyphomicrobiales</taxon>
        <taxon>Alsobacteraceae</taxon>
        <taxon>Alsobacter</taxon>
    </lineage>
</organism>
<evidence type="ECO:0000256" key="8">
    <source>
        <dbReference type="ARBA" id="ARBA00023136"/>
    </source>
</evidence>
<dbReference type="PANTHER" id="PTHR30161:SF2">
    <property type="entry name" value="INVASION PROTEIN INVA"/>
    <property type="match status" value="1"/>
</dbReference>
<dbReference type="InterPro" id="IPR001712">
    <property type="entry name" value="T3SS_FHIPEP"/>
</dbReference>
<evidence type="ECO:0000256" key="1">
    <source>
        <dbReference type="ARBA" id="ARBA00004429"/>
    </source>
</evidence>
<feature type="transmembrane region" description="Helical" evidence="10">
    <location>
        <begin position="42"/>
        <end position="61"/>
    </location>
</feature>
<keyword evidence="3" id="KW-0813">Transport</keyword>
<evidence type="ECO:0000256" key="2">
    <source>
        <dbReference type="ARBA" id="ARBA00008835"/>
    </source>
</evidence>
<dbReference type="Gene3D" id="3.40.50.12790">
    <property type="entry name" value="FHIPEP family, domain 4"/>
    <property type="match status" value="1"/>
</dbReference>
<evidence type="ECO:0000256" key="3">
    <source>
        <dbReference type="ARBA" id="ARBA00022448"/>
    </source>
</evidence>
<reference evidence="11" key="1">
    <citation type="submission" date="2024-05" db="EMBL/GenBank/DDBJ databases">
        <authorList>
            <person name="Kim S."/>
            <person name="Heo J."/>
            <person name="Choi H."/>
            <person name="Choi Y."/>
            <person name="Kwon S.-W."/>
            <person name="Kim Y."/>
        </authorList>
    </citation>
    <scope>NUCLEOTIDE SEQUENCE</scope>
    <source>
        <strain evidence="11">KACC 23698</strain>
    </source>
</reference>
<feature type="transmembrane region" description="Helical" evidence="10">
    <location>
        <begin position="200"/>
        <end position="221"/>
    </location>
</feature>
<dbReference type="Gene3D" id="3.40.30.60">
    <property type="entry name" value="FHIPEP family, domain 1"/>
    <property type="match status" value="1"/>
</dbReference>
<evidence type="ECO:0000256" key="7">
    <source>
        <dbReference type="ARBA" id="ARBA00022989"/>
    </source>
</evidence>
<dbReference type="InterPro" id="IPR042193">
    <property type="entry name" value="FHIPEP_3"/>
</dbReference>
<evidence type="ECO:0000256" key="6">
    <source>
        <dbReference type="ARBA" id="ARBA00022692"/>
    </source>
</evidence>
<feature type="compositionally biased region" description="Low complexity" evidence="9">
    <location>
        <begin position="340"/>
        <end position="350"/>
    </location>
</feature>
<dbReference type="AlphaFoldDB" id="A0AAU7JCK2"/>
<dbReference type="PANTHER" id="PTHR30161">
    <property type="entry name" value="FLAGELLAR EXPORT PROTEIN, MEMBRANE FLHA SUBUNIT-RELATED"/>
    <property type="match status" value="1"/>
</dbReference>
<dbReference type="PRINTS" id="PR00949">
    <property type="entry name" value="TYPE3IMAPROT"/>
</dbReference>
<dbReference type="PIRSF" id="PIRSF005419">
    <property type="entry name" value="FlhA"/>
    <property type="match status" value="1"/>
</dbReference>
<feature type="transmembrane region" description="Helical" evidence="10">
    <location>
        <begin position="105"/>
        <end position="131"/>
    </location>
</feature>
<evidence type="ECO:0000256" key="10">
    <source>
        <dbReference type="SAM" id="Phobius"/>
    </source>
</evidence>
<dbReference type="InterPro" id="IPR042196">
    <property type="entry name" value="FHIPEP_4"/>
</dbReference>
<comment type="similarity">
    <text evidence="2">Belongs to the FHIPEP (flagella/HR/invasion proteins export pore) family.</text>
</comment>
<keyword evidence="5" id="KW-0997">Cell inner membrane</keyword>
<evidence type="ECO:0000256" key="5">
    <source>
        <dbReference type="ARBA" id="ARBA00022519"/>
    </source>
</evidence>
<evidence type="ECO:0000256" key="9">
    <source>
        <dbReference type="SAM" id="MobiDB-lite"/>
    </source>
</evidence>
<evidence type="ECO:0000313" key="11">
    <source>
        <dbReference type="EMBL" id="XBO37991.1"/>
    </source>
</evidence>
<proteinExistence type="inferred from homology"/>
<dbReference type="EMBL" id="CP157484">
    <property type="protein sequence ID" value="XBO37991.1"/>
    <property type="molecule type" value="Genomic_DNA"/>
</dbReference>
<dbReference type="GO" id="GO:0005886">
    <property type="term" value="C:plasma membrane"/>
    <property type="evidence" value="ECO:0007669"/>
    <property type="project" value="UniProtKB-SubCell"/>
</dbReference>
<protein>
    <submittedName>
        <fullName evidence="11">FHIPEP family type III secretion protein</fullName>
    </submittedName>
</protein>
<dbReference type="GO" id="GO:0009306">
    <property type="term" value="P:protein secretion"/>
    <property type="evidence" value="ECO:0007669"/>
    <property type="project" value="InterPro"/>
</dbReference>
<name>A0AAU7JCK2_9HYPH</name>
<dbReference type="RefSeq" id="WP_406854817.1">
    <property type="nucleotide sequence ID" value="NZ_CP157484.1"/>
</dbReference>
<feature type="transmembrane region" description="Helical" evidence="10">
    <location>
        <begin position="73"/>
        <end position="93"/>
    </location>
</feature>
<dbReference type="Gene3D" id="1.10.8.540">
    <property type="entry name" value="FHIPEP family, domain 3"/>
    <property type="match status" value="1"/>
</dbReference>
<feature type="transmembrane region" description="Helical" evidence="10">
    <location>
        <begin position="241"/>
        <end position="263"/>
    </location>
</feature>